<dbReference type="InterPro" id="IPR016024">
    <property type="entry name" value="ARM-type_fold"/>
</dbReference>
<keyword evidence="3 4" id="KW-0408">Iron</keyword>
<evidence type="ECO:0000256" key="1">
    <source>
        <dbReference type="ARBA" id="ARBA00022617"/>
    </source>
</evidence>
<dbReference type="EMBL" id="BAABRO010000004">
    <property type="protein sequence ID" value="GAA5506926.1"/>
    <property type="molecule type" value="Genomic_DNA"/>
</dbReference>
<dbReference type="InterPro" id="IPR011989">
    <property type="entry name" value="ARM-like"/>
</dbReference>
<dbReference type="Proteomes" id="UP001416858">
    <property type="component" value="Unassembled WGS sequence"/>
</dbReference>
<dbReference type="Gene3D" id="1.25.10.10">
    <property type="entry name" value="Leucine-rich Repeat Variant"/>
    <property type="match status" value="2"/>
</dbReference>
<dbReference type="PROSITE" id="PS51007">
    <property type="entry name" value="CYTC"/>
    <property type="match status" value="1"/>
</dbReference>
<keyword evidence="7" id="KW-1185">Reference proteome</keyword>
<dbReference type="Gene3D" id="2.120.10.30">
    <property type="entry name" value="TolB, C-terminal domain"/>
    <property type="match status" value="1"/>
</dbReference>
<keyword evidence="1 4" id="KW-0349">Heme</keyword>
<dbReference type="InterPro" id="IPR036909">
    <property type="entry name" value="Cyt_c-like_dom_sf"/>
</dbReference>
<dbReference type="SUPFAM" id="SSF46626">
    <property type="entry name" value="Cytochrome c"/>
    <property type="match status" value="1"/>
</dbReference>
<evidence type="ECO:0000256" key="3">
    <source>
        <dbReference type="ARBA" id="ARBA00023004"/>
    </source>
</evidence>
<dbReference type="InterPro" id="IPR055557">
    <property type="entry name" value="DUF7133"/>
</dbReference>
<dbReference type="PANTHER" id="PTHR33546:SF1">
    <property type="entry name" value="LARGE, MULTIFUNCTIONAL SECRETED PROTEIN"/>
    <property type="match status" value="1"/>
</dbReference>
<dbReference type="Pfam" id="PF23500">
    <property type="entry name" value="DUF7133"/>
    <property type="match status" value="2"/>
</dbReference>
<protein>
    <recommendedName>
        <fullName evidence="5">Cytochrome c domain-containing protein</fullName>
    </recommendedName>
</protein>
<organism evidence="6 7">
    <name type="scientific">Novipirellula caenicola</name>
    <dbReference type="NCBI Taxonomy" id="1536901"/>
    <lineage>
        <taxon>Bacteria</taxon>
        <taxon>Pseudomonadati</taxon>
        <taxon>Planctomycetota</taxon>
        <taxon>Planctomycetia</taxon>
        <taxon>Pirellulales</taxon>
        <taxon>Pirellulaceae</taxon>
        <taxon>Novipirellula</taxon>
    </lineage>
</organism>
<name>A0ABP9VP27_9BACT</name>
<dbReference type="InterPro" id="IPR013427">
    <property type="entry name" value="Haem-bd_dom_put"/>
</dbReference>
<dbReference type="NCBIfam" id="TIGR02603">
    <property type="entry name" value="CxxCH_TIGR02603"/>
    <property type="match status" value="1"/>
</dbReference>
<evidence type="ECO:0000259" key="5">
    <source>
        <dbReference type="PROSITE" id="PS51007"/>
    </source>
</evidence>
<feature type="domain" description="Cytochrome c" evidence="5">
    <location>
        <begin position="889"/>
        <end position="1025"/>
    </location>
</feature>
<sequence length="1176" mass="127946">MKYCPPRCPAAAPLSGLSIVANVITPKRAIAVVLCGVLAIATQPALYAQRDLTEIPQPDPASESSEMRVAESASVNLYAADPQIRKPIQMNFDASGALWVATSEVYPQIKPGELADDKIVVLRDTDGDGDIDQSTTFADGLLIPTGVIPDGENACYVADSTQLLHLADTDGDGVADKRRVIFSGFGTEDTHHLLHTLRWGPDGCLYFNQSIYIHSHIDTAYGTRHLDGGGIWRYRPSTGRLEVFCKGFINPWGHVFDEQGESFVTDGACFEGINYAFPDAVFITSPGASRWVSGLNPGSPKYCGLAVLSGTHIPADWKGGLVTNDFRSHRVCRFDVTPDGSGFRSQQQPEIITTSHVAFRPIDVRMGPDGAVYIADWYNPIIQHGEVDFRDERRDRKHGRIWRVSFPEQPLDPWPEFAKQSTAELCELLEDPSLDVRQFAREELWRRAETDSASVMKTIRDWRDADNANAAMRALEVLWMNEVVSAANAKDAEIAIAASKQSEKRVLGTALRSIWRSRENVATDSEAYNTISQMVFAQADAADPRTRLEVAISVGQAHADRDALNAVIDVAKHPIDSNLDFVIWQSLRKLDAASPSTSILEQIDWQSKPHELAIAVSAIANPKAAQVAIEMLQRDAGKAASSDELFLAAVQAGNANQLGQLLKMLTSSSSSTPSASRLTALLERTKSDGTIPADANASVAVAVADAATLDRNPQWRTTLYQAVATWKLSQAESALIEMLPQSSGDSRVALIEAIGSFESDKAKQTIRGLLDSQDPQARVAATRTMASHRPRAAFAAVIKLVQDQETIEDGATIVAEMAKRKDIPEAFASVLEKHTLDTELASHLLRHLRSSGGNARLEEAIRKSGKLEDLAWKLTPELSAEILAQAKEGSPAKGERIYRQAKLQCINCHAIGTAGGLVGPNLISIGGSSQPDYILESLLSPNVKLKEGYTTTQFLTDEGRVISGIVLTENDKTIQVRLADGTVTSVLVDSIEDESPGKSLMPEGLLDNLTQGELADLVAFLSVLGRDPEYTVSTEPMLRSIETLIFTNQSNRQINRTSTDAVANDSEVMQWRPLTSRVDGTFVIEEMDAFKQHRTTPPTSFIRFHINVSADGDARLEFPSEISEAWVDGKPTPAASLRTESLPAGEHTVVFAIDRTLQTSPFTIGLSGGVTASEPK</sequence>
<dbReference type="PANTHER" id="PTHR33546">
    <property type="entry name" value="LARGE, MULTIFUNCTIONAL SECRETED PROTEIN-RELATED"/>
    <property type="match status" value="1"/>
</dbReference>
<gene>
    <name evidence="6" type="ORF">Rcae01_02379</name>
</gene>
<dbReference type="InterPro" id="IPR009056">
    <property type="entry name" value="Cyt_c-like_dom"/>
</dbReference>
<reference evidence="6 7" key="1">
    <citation type="submission" date="2024-02" db="EMBL/GenBank/DDBJ databases">
        <title>Rhodopirellula caenicola NBRC 110016.</title>
        <authorList>
            <person name="Ichikawa N."/>
            <person name="Katano-Makiyama Y."/>
            <person name="Hidaka K."/>
        </authorList>
    </citation>
    <scope>NUCLEOTIDE SEQUENCE [LARGE SCALE GENOMIC DNA]</scope>
    <source>
        <strain evidence="6 7">NBRC 110016</strain>
    </source>
</reference>
<proteinExistence type="predicted"/>
<dbReference type="SUPFAM" id="SSF101898">
    <property type="entry name" value="NHL repeat"/>
    <property type="match status" value="1"/>
</dbReference>
<accession>A0ABP9VP27</accession>
<keyword evidence="2 4" id="KW-0479">Metal-binding</keyword>
<dbReference type="SUPFAM" id="SSF48371">
    <property type="entry name" value="ARM repeat"/>
    <property type="match status" value="1"/>
</dbReference>
<evidence type="ECO:0000256" key="4">
    <source>
        <dbReference type="PROSITE-ProRule" id="PRU00433"/>
    </source>
</evidence>
<dbReference type="Gene3D" id="1.10.760.10">
    <property type="entry name" value="Cytochrome c-like domain"/>
    <property type="match status" value="1"/>
</dbReference>
<evidence type="ECO:0000313" key="7">
    <source>
        <dbReference type="Proteomes" id="UP001416858"/>
    </source>
</evidence>
<dbReference type="NCBIfam" id="TIGR02604">
    <property type="entry name" value="Piru_Ver_Nterm"/>
    <property type="match status" value="1"/>
</dbReference>
<comment type="caution">
    <text evidence="6">The sequence shown here is derived from an EMBL/GenBank/DDBJ whole genome shotgun (WGS) entry which is preliminary data.</text>
</comment>
<evidence type="ECO:0000256" key="2">
    <source>
        <dbReference type="ARBA" id="ARBA00022723"/>
    </source>
</evidence>
<evidence type="ECO:0000313" key="6">
    <source>
        <dbReference type="EMBL" id="GAA5506926.1"/>
    </source>
</evidence>
<dbReference type="InterPro" id="IPR011042">
    <property type="entry name" value="6-blade_b-propeller_TolB-like"/>
</dbReference>
<dbReference type="InterPro" id="IPR013428">
    <property type="entry name" value="Membrane-bound_put_N"/>
</dbReference>